<feature type="domain" description="ABC transporter" evidence="7">
    <location>
        <begin position="8"/>
        <end position="247"/>
    </location>
</feature>
<keyword evidence="2" id="KW-0813">Transport</keyword>
<keyword evidence="3" id="KW-0472">Membrane</keyword>
<dbReference type="InterPro" id="IPR003593">
    <property type="entry name" value="AAA+_ATPase"/>
</dbReference>
<dbReference type="InterPro" id="IPR017871">
    <property type="entry name" value="ABC_transporter-like_CS"/>
</dbReference>
<dbReference type="InterPro" id="IPR027417">
    <property type="entry name" value="P-loop_NTPase"/>
</dbReference>
<proteinExistence type="inferred from homology"/>
<gene>
    <name evidence="8" type="primary">livF</name>
    <name evidence="8" type="ORF">GCM10007320_23960</name>
</gene>
<dbReference type="CDD" id="cd03224">
    <property type="entry name" value="ABC_TM1139_LivF_branched"/>
    <property type="match status" value="1"/>
</dbReference>
<dbReference type="PROSITE" id="PS50893">
    <property type="entry name" value="ABC_TRANSPORTER_2"/>
    <property type="match status" value="1"/>
</dbReference>
<dbReference type="PROSITE" id="PS00211">
    <property type="entry name" value="ABC_TRANSPORTER_1"/>
    <property type="match status" value="1"/>
</dbReference>
<evidence type="ECO:0000256" key="4">
    <source>
        <dbReference type="ARBA" id="ARBA00022741"/>
    </source>
</evidence>
<dbReference type="GO" id="GO:0005524">
    <property type="term" value="F:ATP binding"/>
    <property type="evidence" value="ECO:0007669"/>
    <property type="project" value="UniProtKB-KW"/>
</dbReference>
<keyword evidence="3" id="KW-1003">Cell membrane</keyword>
<keyword evidence="6" id="KW-0029">Amino-acid transport</keyword>
<dbReference type="Proteomes" id="UP000626210">
    <property type="component" value="Unassembled WGS sequence"/>
</dbReference>
<comment type="similarity">
    <text evidence="1">Belongs to the ABC transporter superfamily.</text>
</comment>
<evidence type="ECO:0000259" key="7">
    <source>
        <dbReference type="PROSITE" id="PS50893"/>
    </source>
</evidence>
<evidence type="ECO:0000256" key="3">
    <source>
        <dbReference type="ARBA" id="ARBA00022475"/>
    </source>
</evidence>
<dbReference type="Gene3D" id="3.40.50.300">
    <property type="entry name" value="P-loop containing nucleotide triphosphate hydrolases"/>
    <property type="match status" value="1"/>
</dbReference>
<evidence type="ECO:0000256" key="5">
    <source>
        <dbReference type="ARBA" id="ARBA00022840"/>
    </source>
</evidence>
<keyword evidence="5 8" id="KW-0067">ATP-binding</keyword>
<reference evidence="9" key="1">
    <citation type="journal article" date="2019" name="Int. J. Syst. Evol. Microbiol.">
        <title>The Global Catalogue of Microorganisms (GCM) 10K type strain sequencing project: providing services to taxonomists for standard genome sequencing and annotation.</title>
        <authorList>
            <consortium name="The Broad Institute Genomics Platform"/>
            <consortium name="The Broad Institute Genome Sequencing Center for Infectious Disease"/>
            <person name="Wu L."/>
            <person name="Ma J."/>
        </authorList>
    </citation>
    <scope>NUCLEOTIDE SEQUENCE [LARGE SCALE GENOMIC DNA]</scope>
    <source>
        <strain evidence="9">KCTC 23314</strain>
    </source>
</reference>
<sequence length="270" mass="29152">MTASGAILEVNNIEVVYNKAVQVLRGLSLAVPRGQIVALLGGNGAGKSTTLKAICGLLPLEDGELQAGRIAFDGTATAGLEPHVLVRRGLAHVMEGRRVFEDLTVHENLVAATYALTGRKSVPRDFDAVYAYFPRLHERRKGLAGYLSGGEQQMLAIGRALVAEPQLMLLDEPSLGLSPKLVEEIFTIIARINAERGTSMLLVEQNASIALAVADAGYIMENGKIVIDGSAERLAADPDVREFYLGVGGSGESRSFKDLKHYKRRKRWLS</sequence>
<evidence type="ECO:0000256" key="2">
    <source>
        <dbReference type="ARBA" id="ARBA00022448"/>
    </source>
</evidence>
<evidence type="ECO:0000313" key="9">
    <source>
        <dbReference type="Proteomes" id="UP000626210"/>
    </source>
</evidence>
<dbReference type="RefSeq" id="WP_189687185.1">
    <property type="nucleotide sequence ID" value="NZ_BMYK01000006.1"/>
</dbReference>
<dbReference type="PANTHER" id="PTHR43820:SF8">
    <property type="entry name" value="ABC TRANSPORTER SUBSTRATE-BINDING PROTEIN"/>
    <property type="match status" value="1"/>
</dbReference>
<accession>A0ABQ3G1H8</accession>
<keyword evidence="4" id="KW-0547">Nucleotide-binding</keyword>
<dbReference type="Pfam" id="PF00005">
    <property type="entry name" value="ABC_tran"/>
    <property type="match status" value="1"/>
</dbReference>
<dbReference type="PANTHER" id="PTHR43820">
    <property type="entry name" value="HIGH-AFFINITY BRANCHED-CHAIN AMINO ACID TRANSPORT ATP-BINDING PROTEIN LIVF"/>
    <property type="match status" value="1"/>
</dbReference>
<dbReference type="SMART" id="SM00382">
    <property type="entry name" value="AAA"/>
    <property type="match status" value="1"/>
</dbReference>
<dbReference type="InterPro" id="IPR003439">
    <property type="entry name" value="ABC_transporter-like_ATP-bd"/>
</dbReference>
<organism evidence="8 9">
    <name type="scientific">Pseudorhodoferax aquiterrae</name>
    <dbReference type="NCBI Taxonomy" id="747304"/>
    <lineage>
        <taxon>Bacteria</taxon>
        <taxon>Pseudomonadati</taxon>
        <taxon>Pseudomonadota</taxon>
        <taxon>Betaproteobacteria</taxon>
        <taxon>Burkholderiales</taxon>
        <taxon>Comamonadaceae</taxon>
    </lineage>
</organism>
<keyword evidence="9" id="KW-1185">Reference proteome</keyword>
<dbReference type="EMBL" id="BMYK01000006">
    <property type="protein sequence ID" value="GHC81587.1"/>
    <property type="molecule type" value="Genomic_DNA"/>
</dbReference>
<name>A0ABQ3G1H8_9BURK</name>
<dbReference type="SUPFAM" id="SSF52540">
    <property type="entry name" value="P-loop containing nucleoside triphosphate hydrolases"/>
    <property type="match status" value="1"/>
</dbReference>
<comment type="caution">
    <text evidence="8">The sequence shown here is derived from an EMBL/GenBank/DDBJ whole genome shotgun (WGS) entry which is preliminary data.</text>
</comment>
<evidence type="ECO:0000256" key="1">
    <source>
        <dbReference type="ARBA" id="ARBA00005417"/>
    </source>
</evidence>
<dbReference type="InterPro" id="IPR052156">
    <property type="entry name" value="BCAA_Transport_ATP-bd_LivF"/>
</dbReference>
<protein>
    <submittedName>
        <fullName evidence="8">ABC transporter ATP-binding protein</fullName>
    </submittedName>
</protein>
<evidence type="ECO:0000313" key="8">
    <source>
        <dbReference type="EMBL" id="GHC81587.1"/>
    </source>
</evidence>
<evidence type="ECO:0000256" key="6">
    <source>
        <dbReference type="ARBA" id="ARBA00022970"/>
    </source>
</evidence>